<dbReference type="Pfam" id="PF06470">
    <property type="entry name" value="SMC_hinge"/>
    <property type="match status" value="1"/>
</dbReference>
<dbReference type="AlphaFoldDB" id="A0A4R1Q2N1"/>
<comment type="domain">
    <text evidence="7">Contains large globular domains required for ATP hydrolysis at each terminus and a third globular domain forming a flexible hinge near the middle of the molecule. These domains are separated by coiled-coil structures.</text>
</comment>
<dbReference type="FunFam" id="3.40.50.300:FF:000984">
    <property type="entry name" value="Chromosome partition protein Smc"/>
    <property type="match status" value="1"/>
</dbReference>
<dbReference type="FunFam" id="3.40.50.300:FF:000901">
    <property type="entry name" value="Chromosome partition protein Smc"/>
    <property type="match status" value="1"/>
</dbReference>
<sequence>MLLRRLETYGFKSFAEKTEVEFGSGITAIVGPNGSGKSNISDAIRWALGEQSIRTLRGTKAEDVIFAGSSKRRSLGAAEVSLVFDNSDNQLPLDFNEVTITRRIFRSGDSEYYINKSACRLKDIHELLADTGLGRDSMSVIGQNKVDEVLNSKPEERRSFFEEVAGITKYKLRKREALRKMEETSGNLNRVDDLMSEIESQLEPMAQNAERTRTYNSLHQELVAYQATLLLNKLTKAEKMITSAQLEEAEITDRELAAAAQLAGAEADKERLASELLAVDDRLTKVDAEIAARSTELERVEGKKAVLEERIRQSEKAEERLNQEAARLIELQQELKEKLRQEEMNAAGKAEEKNQLEERLGQLNASYAATAEAAQVLGRQIEEGKERTFTQLQRIANERNELRAAERDQERLLLRKATLEKEQGQYAAQLSETKQSSKSIEEEQQRLNSGKQELIEALRQADKQKLALDAILQETVKAERSITGQLQETASRLKILTHMQEDYDGFGRGIKQLLKASTPWRNQLCGAVAELFTVNDQYVVAIETALGGALQHIITENEGAAKAAIDFLKNNKLGRATFLPLTTIRPSAPRAMELAAAEQSGAVGLAADLVSCDAKYKPVLQYLLGRTIVATNIDTGLEIARKSSFSLRIVTLDGQQINPGGSLTGGSVNRRENSFLSRGNEIDSLQLRHAELSKKYEAVRAEEAELKGKVQEAEMQISSLVRQQRDADVRQAELAVQLERSISDSNRMQQAVMTLQQELAAVDKESEQLQKRLADLQLSVQVLETDDSDYKGQVQVWQLQFNELQAAKEAVTIEATEIKIALAGLQQQIEALVVQCRGYNEQLLQLQRQQEDSANELTKTTVEIASAAQEIAVLGTLRNEVAEQKAAYQTERQTLYGNKMNILSLVQKNEKDIRDFRRKYGELQTRLHDMQLMMTKYQFEVTHSQEQLEQFGLTEDDAKLLLRSGSHEEVAACIRQLEGQIAELGPVNPGAVEEYERLAERQRFLHTQSEDLRSARDYLVSIIRDIDATMSKQFTTAFAVINERFGEIFSRLFGGGTASLQLLEPANVLETGIDILVQPPGKKQQNLSLLSGGERALTVIALLFSFLAFRPAPFCVVDEIDAALDEANVERFSTFLRDYAKETQFIVVTHRKGTMEAADVMQGVTMEESGISRLLSVKFMDKAV</sequence>
<accession>A0A4R1Q2N1</accession>
<comment type="subcellular location">
    <subcellularLocation>
        <location evidence="1 7">Cytoplasm</location>
    </subcellularLocation>
</comment>
<comment type="caution">
    <text evidence="9">The sequence shown here is derived from an EMBL/GenBank/DDBJ whole genome shotgun (WGS) entry which is preliminary data.</text>
</comment>
<dbReference type="GO" id="GO:0003677">
    <property type="term" value="F:DNA binding"/>
    <property type="evidence" value="ECO:0007669"/>
    <property type="project" value="UniProtKB-UniRule"/>
</dbReference>
<evidence type="ECO:0000256" key="6">
    <source>
        <dbReference type="ARBA" id="ARBA00023125"/>
    </source>
</evidence>
<keyword evidence="3 7" id="KW-0547">Nucleotide-binding</keyword>
<comment type="subunit">
    <text evidence="7">Homodimer.</text>
</comment>
<feature type="coiled-coil region" evidence="7">
    <location>
        <begin position="297"/>
        <end position="460"/>
    </location>
</feature>
<dbReference type="OrthoDB" id="9808768at2"/>
<reference evidence="9 10" key="1">
    <citation type="submission" date="2019-03" db="EMBL/GenBank/DDBJ databases">
        <title>Genomic Encyclopedia of Type Strains, Phase IV (KMG-IV): sequencing the most valuable type-strain genomes for metagenomic binning, comparative biology and taxonomic classification.</title>
        <authorList>
            <person name="Goeker M."/>
        </authorList>
    </citation>
    <scope>NUCLEOTIDE SEQUENCE [LARGE SCALE GENOMIC DNA]</scope>
    <source>
        <strain evidence="9 10">DSM 15969</strain>
    </source>
</reference>
<dbReference type="Gene3D" id="1.20.1060.20">
    <property type="match status" value="1"/>
</dbReference>
<keyword evidence="2 7" id="KW-0963">Cytoplasm</keyword>
<keyword evidence="5 7" id="KW-0175">Coiled coil</keyword>
<dbReference type="SUPFAM" id="SSF52540">
    <property type="entry name" value="P-loop containing nucleoside triphosphate hydrolases"/>
    <property type="match status" value="1"/>
</dbReference>
<dbReference type="GO" id="GO:0007059">
    <property type="term" value="P:chromosome segregation"/>
    <property type="evidence" value="ECO:0007669"/>
    <property type="project" value="UniProtKB-UniRule"/>
</dbReference>
<dbReference type="SUPFAM" id="SSF75553">
    <property type="entry name" value="Smc hinge domain"/>
    <property type="match status" value="1"/>
</dbReference>
<dbReference type="RefSeq" id="WP_132074791.1">
    <property type="nucleotide sequence ID" value="NZ_SLUI01000001.1"/>
</dbReference>
<dbReference type="GO" id="GO:0030261">
    <property type="term" value="P:chromosome condensation"/>
    <property type="evidence" value="ECO:0007669"/>
    <property type="project" value="InterPro"/>
</dbReference>
<keyword evidence="6 7" id="KW-0238">DNA-binding</keyword>
<dbReference type="PIRSF" id="PIRSF005719">
    <property type="entry name" value="SMC"/>
    <property type="match status" value="1"/>
</dbReference>
<dbReference type="InterPro" id="IPR024704">
    <property type="entry name" value="SMC"/>
</dbReference>
<dbReference type="GO" id="GO:0007062">
    <property type="term" value="P:sister chromatid cohesion"/>
    <property type="evidence" value="ECO:0007669"/>
    <property type="project" value="InterPro"/>
</dbReference>
<dbReference type="Proteomes" id="UP000295063">
    <property type="component" value="Unassembled WGS sequence"/>
</dbReference>
<dbReference type="InterPro" id="IPR011890">
    <property type="entry name" value="SMC_prok"/>
</dbReference>
<dbReference type="HAMAP" id="MF_01894">
    <property type="entry name" value="Smc_prok"/>
    <property type="match status" value="1"/>
</dbReference>
<dbReference type="Gene3D" id="3.40.50.300">
    <property type="entry name" value="P-loop containing nucleotide triphosphate hydrolases"/>
    <property type="match status" value="2"/>
</dbReference>
<organism evidence="9 10">
    <name type="scientific">Anaerospora hongkongensis</name>
    <dbReference type="NCBI Taxonomy" id="244830"/>
    <lineage>
        <taxon>Bacteria</taxon>
        <taxon>Bacillati</taxon>
        <taxon>Bacillota</taxon>
        <taxon>Negativicutes</taxon>
        <taxon>Selenomonadales</taxon>
        <taxon>Sporomusaceae</taxon>
        <taxon>Anaerospora</taxon>
    </lineage>
</organism>
<dbReference type="InterPro" id="IPR003395">
    <property type="entry name" value="RecF/RecN/SMC_N"/>
</dbReference>
<comment type="function">
    <text evidence="7">Required for chromosome condensation and partitioning.</text>
</comment>
<evidence type="ECO:0000256" key="1">
    <source>
        <dbReference type="ARBA" id="ARBA00004496"/>
    </source>
</evidence>
<keyword evidence="10" id="KW-1185">Reference proteome</keyword>
<name>A0A4R1Q2N1_9FIRM</name>
<protein>
    <recommendedName>
        <fullName evidence="7">Chromosome partition protein Smc</fullName>
    </recommendedName>
</protein>
<evidence type="ECO:0000256" key="2">
    <source>
        <dbReference type="ARBA" id="ARBA00022490"/>
    </source>
</evidence>
<evidence type="ECO:0000313" key="9">
    <source>
        <dbReference type="EMBL" id="TCL40220.1"/>
    </source>
</evidence>
<dbReference type="SMART" id="SM00968">
    <property type="entry name" value="SMC_hinge"/>
    <property type="match status" value="1"/>
</dbReference>
<evidence type="ECO:0000259" key="8">
    <source>
        <dbReference type="SMART" id="SM00968"/>
    </source>
</evidence>
<dbReference type="PANTHER" id="PTHR43977">
    <property type="entry name" value="STRUCTURAL MAINTENANCE OF CHROMOSOMES PROTEIN 3"/>
    <property type="match status" value="1"/>
</dbReference>
<dbReference type="InterPro" id="IPR027417">
    <property type="entry name" value="P-loop_NTPase"/>
</dbReference>
<keyword evidence="4 7" id="KW-0067">ATP-binding</keyword>
<dbReference type="Gene3D" id="3.30.70.1620">
    <property type="match status" value="1"/>
</dbReference>
<evidence type="ECO:0000256" key="7">
    <source>
        <dbReference type="HAMAP-Rule" id="MF_01894"/>
    </source>
</evidence>
<dbReference type="GO" id="GO:0006260">
    <property type="term" value="P:DNA replication"/>
    <property type="evidence" value="ECO:0007669"/>
    <property type="project" value="UniProtKB-UniRule"/>
</dbReference>
<feature type="coiled-coil region" evidence="7">
    <location>
        <begin position="822"/>
        <end position="856"/>
    </location>
</feature>
<dbReference type="InterPro" id="IPR010935">
    <property type="entry name" value="SMC_hinge"/>
</dbReference>
<dbReference type="GO" id="GO:0016887">
    <property type="term" value="F:ATP hydrolysis activity"/>
    <property type="evidence" value="ECO:0007669"/>
    <property type="project" value="InterPro"/>
</dbReference>
<evidence type="ECO:0000313" key="10">
    <source>
        <dbReference type="Proteomes" id="UP000295063"/>
    </source>
</evidence>
<dbReference type="NCBIfam" id="TIGR02168">
    <property type="entry name" value="SMC_prok_B"/>
    <property type="match status" value="1"/>
</dbReference>
<evidence type="ECO:0000256" key="4">
    <source>
        <dbReference type="ARBA" id="ARBA00022840"/>
    </source>
</evidence>
<dbReference type="GO" id="GO:0005694">
    <property type="term" value="C:chromosome"/>
    <property type="evidence" value="ECO:0007669"/>
    <property type="project" value="InterPro"/>
</dbReference>
<evidence type="ECO:0000256" key="3">
    <source>
        <dbReference type="ARBA" id="ARBA00022741"/>
    </source>
</evidence>
<dbReference type="GO" id="GO:0005737">
    <property type="term" value="C:cytoplasm"/>
    <property type="evidence" value="ECO:0007669"/>
    <property type="project" value="UniProtKB-SubCell"/>
</dbReference>
<dbReference type="InterPro" id="IPR036277">
    <property type="entry name" value="SMC_hinge_sf"/>
</dbReference>
<comment type="similarity">
    <text evidence="7">Belongs to the SMC family.</text>
</comment>
<evidence type="ECO:0000256" key="5">
    <source>
        <dbReference type="ARBA" id="ARBA00023054"/>
    </source>
</evidence>
<feature type="coiled-coil region" evidence="7">
    <location>
        <begin position="682"/>
        <end position="786"/>
    </location>
</feature>
<gene>
    <name evidence="7" type="primary">smc</name>
    <name evidence="9" type="ORF">EV210_101421</name>
</gene>
<dbReference type="Pfam" id="PF02463">
    <property type="entry name" value="SMC_N"/>
    <property type="match status" value="2"/>
</dbReference>
<dbReference type="GO" id="GO:0005524">
    <property type="term" value="F:ATP binding"/>
    <property type="evidence" value="ECO:0007669"/>
    <property type="project" value="UniProtKB-UniRule"/>
</dbReference>
<feature type="domain" description="SMC hinge" evidence="8">
    <location>
        <begin position="522"/>
        <end position="640"/>
    </location>
</feature>
<proteinExistence type="inferred from homology"/>
<dbReference type="CDD" id="cd03278">
    <property type="entry name" value="ABC_SMC_barmotin"/>
    <property type="match status" value="1"/>
</dbReference>
<dbReference type="EMBL" id="SLUI01000001">
    <property type="protein sequence ID" value="TCL40220.1"/>
    <property type="molecule type" value="Genomic_DNA"/>
</dbReference>
<feature type="binding site" evidence="7">
    <location>
        <begin position="32"/>
        <end position="39"/>
    </location>
    <ligand>
        <name>ATP</name>
        <dbReference type="ChEBI" id="CHEBI:30616"/>
    </ligand>
</feature>